<evidence type="ECO:0000313" key="6">
    <source>
        <dbReference type="Proteomes" id="UP000041254"/>
    </source>
</evidence>
<dbReference type="PANTHER" id="PTHR14952:SF9">
    <property type="entry name" value="EF-HAND DOMAIN-CONTAINING PROTEIN"/>
    <property type="match status" value="1"/>
</dbReference>
<dbReference type="Proteomes" id="UP000041254">
    <property type="component" value="Unassembled WGS sequence"/>
</dbReference>
<dbReference type="GO" id="GO:0031514">
    <property type="term" value="C:motile cilium"/>
    <property type="evidence" value="ECO:0007669"/>
    <property type="project" value="UniProtKB-SubCell"/>
</dbReference>
<evidence type="ECO:0000256" key="2">
    <source>
        <dbReference type="ARBA" id="ARBA00022846"/>
    </source>
</evidence>
<proteinExistence type="inferred from homology"/>
<accession>A0A0G4F9X9</accession>
<dbReference type="InParanoid" id="A0A0G4F9X9"/>
<name>A0A0G4F9X9_VITBC</name>
<comment type="subcellular location">
    <subcellularLocation>
        <location evidence="1">Cell projection</location>
        <location evidence="1">Cilium</location>
        <location evidence="1">Flagellum</location>
    </subcellularLocation>
</comment>
<keyword evidence="3" id="KW-0966">Cell projection</keyword>
<dbReference type="SUPFAM" id="SSF47391">
    <property type="entry name" value="Dimerization-anchoring domain of cAMP-dependent PK regulatory subunit"/>
    <property type="match status" value="1"/>
</dbReference>
<dbReference type="PANTHER" id="PTHR14952">
    <property type="entry name" value="ROPPORIN-1-LIKE PROTEIN"/>
    <property type="match status" value="1"/>
</dbReference>
<dbReference type="OrthoDB" id="10067602at2759"/>
<protein>
    <submittedName>
        <fullName evidence="5">Uncharacterized protein</fullName>
    </submittedName>
</protein>
<organism evidence="5 6">
    <name type="scientific">Vitrella brassicaformis (strain CCMP3155)</name>
    <dbReference type="NCBI Taxonomy" id="1169540"/>
    <lineage>
        <taxon>Eukaryota</taxon>
        <taxon>Sar</taxon>
        <taxon>Alveolata</taxon>
        <taxon>Colpodellida</taxon>
        <taxon>Vitrellaceae</taxon>
        <taxon>Vitrella</taxon>
    </lineage>
</organism>
<keyword evidence="2" id="KW-0282">Flagellum</keyword>
<dbReference type="Gene3D" id="1.20.890.10">
    <property type="entry name" value="cAMP-dependent protein kinase regulatory subunit, dimerization-anchoring domain"/>
    <property type="match status" value="1"/>
</dbReference>
<evidence type="ECO:0000313" key="5">
    <source>
        <dbReference type="EMBL" id="CEM09773.1"/>
    </source>
</evidence>
<keyword evidence="2" id="KW-0969">Cilium</keyword>
<evidence type="ECO:0000256" key="1">
    <source>
        <dbReference type="ARBA" id="ARBA00004230"/>
    </source>
</evidence>
<dbReference type="AlphaFoldDB" id="A0A0G4F9X9"/>
<sequence length="72" mass="8621">MTDVNHERIFCAEQINVPQELPLVLKEFTKEIIRRNPVESEKDVELAKQKIYEWAAEYFRKKANDQSKELKN</sequence>
<keyword evidence="6" id="KW-1185">Reference proteome</keyword>
<dbReference type="EMBL" id="CDMY01000395">
    <property type="protein sequence ID" value="CEM09773.1"/>
    <property type="molecule type" value="Genomic_DNA"/>
</dbReference>
<dbReference type="VEuPathDB" id="CryptoDB:Vbra_4370"/>
<reference evidence="5 6" key="1">
    <citation type="submission" date="2014-11" db="EMBL/GenBank/DDBJ databases">
        <authorList>
            <person name="Zhu J."/>
            <person name="Qi W."/>
            <person name="Song R."/>
        </authorList>
    </citation>
    <scope>NUCLEOTIDE SEQUENCE [LARGE SCALE GENOMIC DNA]</scope>
</reference>
<evidence type="ECO:0000256" key="3">
    <source>
        <dbReference type="ARBA" id="ARBA00023273"/>
    </source>
</evidence>
<evidence type="ECO:0000256" key="4">
    <source>
        <dbReference type="ARBA" id="ARBA00035651"/>
    </source>
</evidence>
<dbReference type="OMA" id="KIYEWAA"/>
<comment type="similarity">
    <text evidence="4">Belongs to the ropporin family.</text>
</comment>
<gene>
    <name evidence="5" type="ORF">Vbra_4370</name>
</gene>